<gene>
    <name evidence="1" type="ORF">C5O23_01365</name>
</gene>
<dbReference type="Pfam" id="PF20050">
    <property type="entry name" value="DUF6452"/>
    <property type="match status" value="1"/>
</dbReference>
<dbReference type="GeneID" id="82524998"/>
<dbReference type="EMBL" id="PUEC01000002">
    <property type="protein sequence ID" value="PWB04235.1"/>
    <property type="molecule type" value="Genomic_DNA"/>
</dbReference>
<dbReference type="PROSITE" id="PS51257">
    <property type="entry name" value="PROKAR_LIPOPROTEIN"/>
    <property type="match status" value="1"/>
</dbReference>
<evidence type="ECO:0000313" key="2">
    <source>
        <dbReference type="Proteomes" id="UP000244905"/>
    </source>
</evidence>
<accession>A0A2V1ITM7</accession>
<evidence type="ECO:0008006" key="3">
    <source>
        <dbReference type="Google" id="ProtNLM"/>
    </source>
</evidence>
<protein>
    <recommendedName>
        <fullName evidence="3">Lipoprotein</fullName>
    </recommendedName>
</protein>
<keyword evidence="2" id="KW-1185">Reference proteome</keyword>
<proteinExistence type="predicted"/>
<dbReference type="Proteomes" id="UP000244905">
    <property type="component" value="Unassembled WGS sequence"/>
</dbReference>
<dbReference type="InterPro" id="IPR045607">
    <property type="entry name" value="DUF6452"/>
</dbReference>
<organism evidence="1 2">
    <name type="scientific">Duncaniella muris</name>
    <dbReference type="NCBI Taxonomy" id="2094150"/>
    <lineage>
        <taxon>Bacteria</taxon>
        <taxon>Pseudomonadati</taxon>
        <taxon>Bacteroidota</taxon>
        <taxon>Bacteroidia</taxon>
        <taxon>Bacteroidales</taxon>
        <taxon>Muribaculaceae</taxon>
        <taxon>Duncaniella</taxon>
    </lineage>
</organism>
<dbReference type="RefSeq" id="WP_107031159.1">
    <property type="nucleotide sequence ID" value="NZ_CAJSYL010000004.1"/>
</dbReference>
<reference evidence="2" key="1">
    <citation type="submission" date="2018-02" db="EMBL/GenBank/DDBJ databases">
        <authorList>
            <person name="Clavel T."/>
            <person name="Strowig T."/>
        </authorList>
    </citation>
    <scope>NUCLEOTIDE SEQUENCE [LARGE SCALE GENOMIC DNA]</scope>
    <source>
        <strain evidence="2">DSM 103720</strain>
    </source>
</reference>
<comment type="caution">
    <text evidence="1">The sequence shown here is derived from an EMBL/GenBank/DDBJ whole genome shotgun (WGS) entry which is preliminary data.</text>
</comment>
<sequence>MKSLVYISGLLAAGALLTQSCSNVGCTENQNSLPLAGFYAMSTGQAIVPDSITIGGVGAPSDTLLLTLDSRQQQLYLPFRSTSPSTSFYIHYCQKALDYPELNDTLSFDYDAVPYFASEDCGAMYHYRVTRYTYTTHLIDSVGMTDSLITNIDRETIRIFFRTADPDNPDDND</sequence>
<name>A0A2V1ITM7_9BACT</name>
<evidence type="ECO:0000313" key="1">
    <source>
        <dbReference type="EMBL" id="PWB04235.1"/>
    </source>
</evidence>
<dbReference type="AlphaFoldDB" id="A0A2V1ITM7"/>